<dbReference type="EMBL" id="BMOD01000021">
    <property type="protein sequence ID" value="GGJ50501.1"/>
    <property type="molecule type" value="Genomic_DNA"/>
</dbReference>
<proteinExistence type="predicted"/>
<feature type="compositionally biased region" description="Basic and acidic residues" evidence="1">
    <location>
        <begin position="23"/>
        <end position="36"/>
    </location>
</feature>
<gene>
    <name evidence="2" type="ORF">GCM10008938_40540</name>
</gene>
<name>A0ABQ2DBM7_9DEIO</name>
<sequence length="70" mass="7390">MAVNTSPGASSEENQSTSNEIAASDKPENKSDKWNHDTQYSSPEDDQKGSDNLTDVTDPALFGEGGAGEE</sequence>
<feature type="region of interest" description="Disordered" evidence="1">
    <location>
        <begin position="1"/>
        <end position="70"/>
    </location>
</feature>
<evidence type="ECO:0000256" key="1">
    <source>
        <dbReference type="SAM" id="MobiDB-lite"/>
    </source>
</evidence>
<evidence type="ECO:0000313" key="2">
    <source>
        <dbReference type="EMBL" id="GGJ50501.1"/>
    </source>
</evidence>
<organism evidence="2 3">
    <name type="scientific">Deinococcus roseus</name>
    <dbReference type="NCBI Taxonomy" id="392414"/>
    <lineage>
        <taxon>Bacteria</taxon>
        <taxon>Thermotogati</taxon>
        <taxon>Deinococcota</taxon>
        <taxon>Deinococci</taxon>
        <taxon>Deinococcales</taxon>
        <taxon>Deinococcaceae</taxon>
        <taxon>Deinococcus</taxon>
    </lineage>
</organism>
<reference evidence="3" key="1">
    <citation type="journal article" date="2019" name="Int. J. Syst. Evol. Microbiol.">
        <title>The Global Catalogue of Microorganisms (GCM) 10K type strain sequencing project: providing services to taxonomists for standard genome sequencing and annotation.</title>
        <authorList>
            <consortium name="The Broad Institute Genomics Platform"/>
            <consortium name="The Broad Institute Genome Sequencing Center for Infectious Disease"/>
            <person name="Wu L."/>
            <person name="Ma J."/>
        </authorList>
    </citation>
    <scope>NUCLEOTIDE SEQUENCE [LARGE SCALE GENOMIC DNA]</scope>
    <source>
        <strain evidence="3">JCM 14370</strain>
    </source>
</reference>
<dbReference type="Proteomes" id="UP000632222">
    <property type="component" value="Unassembled WGS sequence"/>
</dbReference>
<dbReference type="RefSeq" id="WP_189005961.1">
    <property type="nucleotide sequence ID" value="NZ_BMOD01000021.1"/>
</dbReference>
<evidence type="ECO:0000313" key="3">
    <source>
        <dbReference type="Proteomes" id="UP000632222"/>
    </source>
</evidence>
<feature type="compositionally biased region" description="Polar residues" evidence="1">
    <location>
        <begin position="1"/>
        <end position="21"/>
    </location>
</feature>
<accession>A0ABQ2DBM7</accession>
<comment type="caution">
    <text evidence="2">The sequence shown here is derived from an EMBL/GenBank/DDBJ whole genome shotgun (WGS) entry which is preliminary data.</text>
</comment>
<keyword evidence="3" id="KW-1185">Reference proteome</keyword>
<protein>
    <submittedName>
        <fullName evidence="2">Uncharacterized protein</fullName>
    </submittedName>
</protein>